<evidence type="ECO:0000256" key="11">
    <source>
        <dbReference type="ARBA" id="ARBA00032041"/>
    </source>
</evidence>
<evidence type="ECO:0000256" key="3">
    <source>
        <dbReference type="ARBA" id="ARBA00023002"/>
    </source>
</evidence>
<feature type="binding site" evidence="12">
    <location>
        <position position="208"/>
    </location>
    <ligand>
        <name>[4Fe-4S] cluster</name>
        <dbReference type="ChEBI" id="CHEBI:49883"/>
    </ligand>
</feature>
<dbReference type="GO" id="GO:0046872">
    <property type="term" value="F:metal ion binding"/>
    <property type="evidence" value="ECO:0007669"/>
    <property type="project" value="UniProtKB-KW"/>
</dbReference>
<dbReference type="EC" id="1.8.4.10" evidence="8 12"/>
<evidence type="ECO:0000313" key="14">
    <source>
        <dbReference type="EMBL" id="SDO58166.1"/>
    </source>
</evidence>
<evidence type="ECO:0000259" key="13">
    <source>
        <dbReference type="Pfam" id="PF01507"/>
    </source>
</evidence>
<dbReference type="OrthoDB" id="9772604at2"/>
<feature type="binding site" evidence="12">
    <location>
        <position position="125"/>
    </location>
    <ligand>
        <name>[4Fe-4S] cluster</name>
        <dbReference type="ChEBI" id="CHEBI:49883"/>
    </ligand>
</feature>
<keyword evidence="5 12" id="KW-0411">Iron-sulfur</keyword>
<comment type="function">
    <text evidence="6 12">Catalyzes the formation of sulfite from adenosine 5'-phosphosulfate (APS) using thioredoxin as an electron donor.</text>
</comment>
<evidence type="ECO:0000256" key="4">
    <source>
        <dbReference type="ARBA" id="ARBA00023004"/>
    </source>
</evidence>
<dbReference type="InterPro" id="IPR002500">
    <property type="entry name" value="PAPS_reduct_dom"/>
</dbReference>
<dbReference type="NCBIfam" id="TIGR00434">
    <property type="entry name" value="cysH"/>
    <property type="match status" value="1"/>
</dbReference>
<evidence type="ECO:0000256" key="7">
    <source>
        <dbReference type="ARBA" id="ARBA00024327"/>
    </source>
</evidence>
<feature type="active site" description="Nucleophile; cysteine thiosulfonate intermediate" evidence="12">
    <location>
        <position position="233"/>
    </location>
</feature>
<dbReference type="RefSeq" id="WP_090844506.1">
    <property type="nucleotide sequence ID" value="NZ_FNIL01000019.1"/>
</dbReference>
<feature type="domain" description="Phosphoadenosine phosphosulphate reductase" evidence="13">
    <location>
        <begin position="43"/>
        <end position="213"/>
    </location>
</feature>
<dbReference type="GO" id="GO:0019344">
    <property type="term" value="P:cysteine biosynthetic process"/>
    <property type="evidence" value="ECO:0007669"/>
    <property type="project" value="InterPro"/>
</dbReference>
<keyword evidence="12" id="KW-0479">Metal-binding</keyword>
<evidence type="ECO:0000256" key="6">
    <source>
        <dbReference type="ARBA" id="ARBA00024298"/>
    </source>
</evidence>
<comment type="catalytic activity">
    <reaction evidence="12">
        <text>[thioredoxin]-disulfide + sulfite + AMP + 2 H(+) = adenosine 5'-phosphosulfate + [thioredoxin]-dithiol</text>
        <dbReference type="Rhea" id="RHEA:21976"/>
        <dbReference type="Rhea" id="RHEA-COMP:10698"/>
        <dbReference type="Rhea" id="RHEA-COMP:10700"/>
        <dbReference type="ChEBI" id="CHEBI:15378"/>
        <dbReference type="ChEBI" id="CHEBI:17359"/>
        <dbReference type="ChEBI" id="CHEBI:29950"/>
        <dbReference type="ChEBI" id="CHEBI:50058"/>
        <dbReference type="ChEBI" id="CHEBI:58243"/>
        <dbReference type="ChEBI" id="CHEBI:456215"/>
        <dbReference type="EC" id="1.8.4.10"/>
    </reaction>
</comment>
<keyword evidence="4 12" id="KW-0408">Iron</keyword>
<dbReference type="PANTHER" id="PTHR46509">
    <property type="entry name" value="PHOSPHOADENOSINE PHOSPHOSULFATE REDUCTASE"/>
    <property type="match status" value="1"/>
</dbReference>
<dbReference type="GO" id="GO:0051539">
    <property type="term" value="F:4 iron, 4 sulfur cluster binding"/>
    <property type="evidence" value="ECO:0007669"/>
    <property type="project" value="UniProtKB-UniRule"/>
</dbReference>
<name>A0A1H0KQU9_9BACI</name>
<proteinExistence type="inferred from homology"/>
<dbReference type="STRING" id="745820.SAMN04488053_11930"/>
<protein>
    <recommendedName>
        <fullName evidence="9 12">Adenosine 5'-phosphosulfate reductase</fullName>
        <shortName evidence="12">APS reductase</shortName>
        <ecNumber evidence="8 12">1.8.4.10</ecNumber>
    </recommendedName>
    <alternativeName>
        <fullName evidence="11 12">5'-adenylylsulfate reductase</fullName>
    </alternativeName>
    <alternativeName>
        <fullName evidence="10 12">Thioredoxin-dependent 5'-adenylylsulfate reductase</fullName>
    </alternativeName>
</protein>
<dbReference type="GO" id="GO:0004604">
    <property type="term" value="F:phosphoadenylyl-sulfate reductase (thioredoxin) activity"/>
    <property type="evidence" value="ECO:0007669"/>
    <property type="project" value="UniProtKB-UniRule"/>
</dbReference>
<keyword evidence="2 12" id="KW-0963">Cytoplasm</keyword>
<dbReference type="InterPro" id="IPR011798">
    <property type="entry name" value="APS_reductase"/>
</dbReference>
<evidence type="ECO:0000313" key="15">
    <source>
        <dbReference type="Proteomes" id="UP000198778"/>
    </source>
</evidence>
<dbReference type="PANTHER" id="PTHR46509:SF1">
    <property type="entry name" value="PHOSPHOADENOSINE PHOSPHOSULFATE REDUCTASE"/>
    <property type="match status" value="1"/>
</dbReference>
<gene>
    <name evidence="12" type="primary">cysH</name>
    <name evidence="14" type="ORF">SAMN04488053_11930</name>
</gene>
<dbReference type="InterPro" id="IPR014729">
    <property type="entry name" value="Rossmann-like_a/b/a_fold"/>
</dbReference>
<evidence type="ECO:0000256" key="2">
    <source>
        <dbReference type="ARBA" id="ARBA00022490"/>
    </source>
</evidence>
<organism evidence="14 15">
    <name type="scientific">Alkalicoccus daliensis</name>
    <dbReference type="NCBI Taxonomy" id="745820"/>
    <lineage>
        <taxon>Bacteria</taxon>
        <taxon>Bacillati</taxon>
        <taxon>Bacillota</taxon>
        <taxon>Bacilli</taxon>
        <taxon>Bacillales</taxon>
        <taxon>Bacillaceae</taxon>
        <taxon>Alkalicoccus</taxon>
    </lineage>
</organism>
<evidence type="ECO:0000256" key="12">
    <source>
        <dbReference type="HAMAP-Rule" id="MF_00063"/>
    </source>
</evidence>
<dbReference type="Proteomes" id="UP000198778">
    <property type="component" value="Unassembled WGS sequence"/>
</dbReference>
<dbReference type="InterPro" id="IPR004511">
    <property type="entry name" value="PAPS/APS_Rdtase"/>
</dbReference>
<evidence type="ECO:0000256" key="1">
    <source>
        <dbReference type="ARBA" id="ARBA00009732"/>
    </source>
</evidence>
<feature type="binding site" evidence="12">
    <location>
        <position position="126"/>
    </location>
    <ligand>
        <name>[4Fe-4S] cluster</name>
        <dbReference type="ChEBI" id="CHEBI:49883"/>
    </ligand>
</feature>
<dbReference type="SUPFAM" id="SSF52402">
    <property type="entry name" value="Adenine nucleotide alpha hydrolases-like"/>
    <property type="match status" value="1"/>
</dbReference>
<comment type="cofactor">
    <cofactor evidence="12">
        <name>[4Fe-4S] cluster</name>
        <dbReference type="ChEBI" id="CHEBI:49883"/>
    </cofactor>
    <text evidence="12">Binds 1 [4Fe-4S] cluster per subunit.</text>
</comment>
<comment type="similarity">
    <text evidence="1 12">Belongs to the PAPS reductase family. CysH subfamily.</text>
</comment>
<dbReference type="NCBIfam" id="NF002537">
    <property type="entry name" value="PRK02090.1"/>
    <property type="match status" value="1"/>
</dbReference>
<dbReference type="CDD" id="cd23945">
    <property type="entry name" value="PAPS_reductase"/>
    <property type="match status" value="1"/>
</dbReference>
<feature type="binding site" evidence="12">
    <location>
        <position position="211"/>
    </location>
    <ligand>
        <name>[4Fe-4S] cluster</name>
        <dbReference type="ChEBI" id="CHEBI:49883"/>
    </ligand>
</feature>
<dbReference type="Pfam" id="PF01507">
    <property type="entry name" value="PAPS_reduct"/>
    <property type="match status" value="1"/>
</dbReference>
<dbReference type="GO" id="GO:0019379">
    <property type="term" value="P:sulfate assimilation, phosphoadenylyl sulfate reduction by phosphoadenylyl-sulfate reductase (thioredoxin)"/>
    <property type="evidence" value="ECO:0007669"/>
    <property type="project" value="UniProtKB-UniRule"/>
</dbReference>
<evidence type="ECO:0000256" key="5">
    <source>
        <dbReference type="ARBA" id="ARBA00023014"/>
    </source>
</evidence>
<evidence type="ECO:0000256" key="10">
    <source>
        <dbReference type="ARBA" id="ARBA00030894"/>
    </source>
</evidence>
<evidence type="ECO:0000256" key="8">
    <source>
        <dbReference type="ARBA" id="ARBA00024386"/>
    </source>
</evidence>
<dbReference type="PIRSF" id="PIRSF000857">
    <property type="entry name" value="PAPS_reductase"/>
    <property type="match status" value="1"/>
</dbReference>
<keyword evidence="3 12" id="KW-0560">Oxidoreductase</keyword>
<dbReference type="AlphaFoldDB" id="A0A1H0KQU9"/>
<dbReference type="HAMAP" id="MF_00063">
    <property type="entry name" value="CysH"/>
    <property type="match status" value="1"/>
</dbReference>
<reference evidence="15" key="1">
    <citation type="submission" date="2016-10" db="EMBL/GenBank/DDBJ databases">
        <authorList>
            <person name="Varghese N."/>
            <person name="Submissions S."/>
        </authorList>
    </citation>
    <scope>NUCLEOTIDE SEQUENCE [LARGE SCALE GENOMIC DNA]</scope>
    <source>
        <strain evidence="15">CGMCC 1.10369</strain>
    </source>
</reference>
<comment type="pathway">
    <text evidence="7 12">Sulfur metabolism; hydrogen sulfide biosynthesis; sulfite from sulfate.</text>
</comment>
<keyword evidence="15" id="KW-1185">Reference proteome</keyword>
<accession>A0A1H0KQU9</accession>
<dbReference type="FunFam" id="3.40.50.620:FF:000095">
    <property type="entry name" value="Phosphoadenosine phosphosulfate reductase"/>
    <property type="match status" value="1"/>
</dbReference>
<dbReference type="NCBIfam" id="TIGR02055">
    <property type="entry name" value="APS_reductase"/>
    <property type="match status" value="1"/>
</dbReference>
<dbReference type="GO" id="GO:0070814">
    <property type="term" value="P:hydrogen sulfide biosynthetic process"/>
    <property type="evidence" value="ECO:0007669"/>
    <property type="project" value="UniProtKB-UniRule"/>
</dbReference>
<sequence length="243" mass="27726">MAAEKVTYENFSGDPFSDWTPDDKNKGADTILQWAYDAYGSDLVYACSFGAEGIVLIDMIAKIKEDAHIVFLDTGVHFKETYELIEKVKKRYPSLKIEMKQPELTIAAQASQYGEELWKTDPNQCCYIRKILPLEEALTGVPAWISGLRREQSESRKNTNFVNKDERFHSVKVCPLIYWTWDDVWNYIQEHHLDYNELHDRGYPSIGCAPCTTAVETGDSRGGRWQGTMKTECGLHLPGSAKK</sequence>
<dbReference type="Gene3D" id="3.40.50.620">
    <property type="entry name" value="HUPs"/>
    <property type="match status" value="1"/>
</dbReference>
<dbReference type="EMBL" id="FNIL01000019">
    <property type="protein sequence ID" value="SDO58166.1"/>
    <property type="molecule type" value="Genomic_DNA"/>
</dbReference>
<evidence type="ECO:0000256" key="9">
    <source>
        <dbReference type="ARBA" id="ARBA00029514"/>
    </source>
</evidence>
<dbReference type="GO" id="GO:0043866">
    <property type="term" value="F:adenylyl-sulfate reductase (thioredoxin) activity"/>
    <property type="evidence" value="ECO:0007669"/>
    <property type="project" value="UniProtKB-EC"/>
</dbReference>
<comment type="subcellular location">
    <subcellularLocation>
        <location evidence="12">Cytoplasm</location>
    </subcellularLocation>
</comment>
<dbReference type="GO" id="GO:0005737">
    <property type="term" value="C:cytoplasm"/>
    <property type="evidence" value="ECO:0007669"/>
    <property type="project" value="UniProtKB-SubCell"/>
</dbReference>